<dbReference type="Pfam" id="PF07845">
    <property type="entry name" value="DUF1636"/>
    <property type="match status" value="1"/>
</dbReference>
<keyword evidence="2" id="KW-1185">Reference proteome</keyword>
<organism evidence="1 2">
    <name type="scientific">Actinomycetospora corticicola</name>
    <dbReference type="NCBI Taxonomy" id="663602"/>
    <lineage>
        <taxon>Bacteria</taxon>
        <taxon>Bacillati</taxon>
        <taxon>Actinomycetota</taxon>
        <taxon>Actinomycetes</taxon>
        <taxon>Pseudonocardiales</taxon>
        <taxon>Pseudonocardiaceae</taxon>
        <taxon>Actinomycetospora</taxon>
    </lineage>
</organism>
<evidence type="ECO:0000313" key="2">
    <source>
        <dbReference type="Proteomes" id="UP000535890"/>
    </source>
</evidence>
<dbReference type="InterPro" id="IPR012863">
    <property type="entry name" value="DUF1636"/>
</dbReference>
<dbReference type="AlphaFoldDB" id="A0A7Y9DS30"/>
<comment type="caution">
    <text evidence="1">The sequence shown here is derived from an EMBL/GenBank/DDBJ whole genome shotgun (WGS) entry which is preliminary data.</text>
</comment>
<dbReference type="SUPFAM" id="SSF52833">
    <property type="entry name" value="Thioredoxin-like"/>
    <property type="match status" value="1"/>
</dbReference>
<sequence>MPLLVCRTCPRDRTDTGSFGAALDPLLTGAAGRGVRVRHVPCLGGCPNDGNVAVDGPGKPRVRFSRIAAEDAAALVEAAVAFDASESGLPDVGWEVPDALRGRLTAVTPKRVG</sequence>
<evidence type="ECO:0000313" key="1">
    <source>
        <dbReference type="EMBL" id="NYD34428.1"/>
    </source>
</evidence>
<gene>
    <name evidence="1" type="ORF">BJ983_000530</name>
</gene>
<protein>
    <submittedName>
        <fullName evidence="1">Putative metal-binding protein</fullName>
    </submittedName>
</protein>
<dbReference type="Proteomes" id="UP000535890">
    <property type="component" value="Unassembled WGS sequence"/>
</dbReference>
<dbReference type="RefSeq" id="WP_179792381.1">
    <property type="nucleotide sequence ID" value="NZ_BAABHP010000026.1"/>
</dbReference>
<proteinExistence type="predicted"/>
<name>A0A7Y9DS30_9PSEU</name>
<dbReference type="InterPro" id="IPR036249">
    <property type="entry name" value="Thioredoxin-like_sf"/>
</dbReference>
<accession>A0A7Y9DS30</accession>
<reference evidence="1 2" key="1">
    <citation type="submission" date="2020-07" db="EMBL/GenBank/DDBJ databases">
        <title>Sequencing the genomes of 1000 actinobacteria strains.</title>
        <authorList>
            <person name="Klenk H.-P."/>
        </authorList>
    </citation>
    <scope>NUCLEOTIDE SEQUENCE [LARGE SCALE GENOMIC DNA]</scope>
    <source>
        <strain evidence="1 2">DSM 45772</strain>
    </source>
</reference>
<dbReference type="EMBL" id="JACCBN010000001">
    <property type="protein sequence ID" value="NYD34428.1"/>
    <property type="molecule type" value="Genomic_DNA"/>
</dbReference>